<dbReference type="InParanoid" id="B8CB13"/>
<feature type="compositionally biased region" description="Acidic residues" evidence="1">
    <location>
        <begin position="710"/>
        <end position="726"/>
    </location>
</feature>
<evidence type="ECO:0000313" key="4">
    <source>
        <dbReference type="Proteomes" id="UP000001449"/>
    </source>
</evidence>
<dbReference type="PaxDb" id="35128-Thaps24598"/>
<feature type="compositionally biased region" description="Basic and acidic residues" evidence="1">
    <location>
        <begin position="796"/>
        <end position="806"/>
    </location>
</feature>
<dbReference type="CDD" id="cd02257">
    <property type="entry name" value="Peptidase_C19"/>
    <property type="match status" value="1"/>
</dbReference>
<reference evidence="3 4" key="1">
    <citation type="journal article" date="2004" name="Science">
        <title>The genome of the diatom Thalassiosira pseudonana: ecology, evolution, and metabolism.</title>
        <authorList>
            <person name="Armbrust E.V."/>
            <person name="Berges J.A."/>
            <person name="Bowler C."/>
            <person name="Green B.R."/>
            <person name="Martinez D."/>
            <person name="Putnam N.H."/>
            <person name="Zhou S."/>
            <person name="Allen A.E."/>
            <person name="Apt K.E."/>
            <person name="Bechner M."/>
            <person name="Brzezinski M.A."/>
            <person name="Chaal B.K."/>
            <person name="Chiovitti A."/>
            <person name="Davis A.K."/>
            <person name="Demarest M.S."/>
            <person name="Detter J.C."/>
            <person name="Glavina T."/>
            <person name="Goodstein D."/>
            <person name="Hadi M.Z."/>
            <person name="Hellsten U."/>
            <person name="Hildebrand M."/>
            <person name="Jenkins B.D."/>
            <person name="Jurka J."/>
            <person name="Kapitonov V.V."/>
            <person name="Kroger N."/>
            <person name="Lau W.W."/>
            <person name="Lane T.W."/>
            <person name="Larimer F.W."/>
            <person name="Lippmeier J.C."/>
            <person name="Lucas S."/>
            <person name="Medina M."/>
            <person name="Montsant A."/>
            <person name="Obornik M."/>
            <person name="Parker M.S."/>
            <person name="Palenik B."/>
            <person name="Pazour G.J."/>
            <person name="Richardson P.M."/>
            <person name="Rynearson T.A."/>
            <person name="Saito M.A."/>
            <person name="Schwartz D.C."/>
            <person name="Thamatrakoln K."/>
            <person name="Valentin K."/>
            <person name="Vardi A."/>
            <person name="Wilkerson F.P."/>
            <person name="Rokhsar D.S."/>
        </authorList>
    </citation>
    <scope>NUCLEOTIDE SEQUENCE [LARGE SCALE GENOMIC DNA]</scope>
    <source>
        <strain evidence="3 4">CCMP1335</strain>
    </source>
</reference>
<feature type="compositionally biased region" description="Acidic residues" evidence="1">
    <location>
        <begin position="999"/>
        <end position="1009"/>
    </location>
</feature>
<gene>
    <name evidence="3" type="ORF">THAPSDRAFT_24598</name>
</gene>
<dbReference type="Gene3D" id="3.90.70.10">
    <property type="entry name" value="Cysteine proteinases"/>
    <property type="match status" value="1"/>
</dbReference>
<feature type="compositionally biased region" description="Basic and acidic residues" evidence="1">
    <location>
        <begin position="778"/>
        <end position="787"/>
    </location>
</feature>
<dbReference type="InterPro" id="IPR001394">
    <property type="entry name" value="Peptidase_C19_UCH"/>
</dbReference>
<feature type="region of interest" description="Disordered" evidence="1">
    <location>
        <begin position="341"/>
        <end position="362"/>
    </location>
</feature>
<dbReference type="SUPFAM" id="SSF54001">
    <property type="entry name" value="Cysteine proteinases"/>
    <property type="match status" value="1"/>
</dbReference>
<name>B8CB13_THAPS</name>
<evidence type="ECO:0000259" key="2">
    <source>
        <dbReference type="Pfam" id="PF00443"/>
    </source>
</evidence>
<evidence type="ECO:0000313" key="3">
    <source>
        <dbReference type="EMBL" id="EED89049.1"/>
    </source>
</evidence>
<feature type="region of interest" description="Disordered" evidence="1">
    <location>
        <begin position="697"/>
        <end position="885"/>
    </location>
</feature>
<feature type="region of interest" description="Disordered" evidence="1">
    <location>
        <begin position="999"/>
        <end position="1021"/>
    </location>
</feature>
<dbReference type="Pfam" id="PF00443">
    <property type="entry name" value="UCH"/>
    <property type="match status" value="1"/>
</dbReference>
<organism evidence="3 4">
    <name type="scientific">Thalassiosira pseudonana</name>
    <name type="common">Marine diatom</name>
    <name type="synonym">Cyclotella nana</name>
    <dbReference type="NCBI Taxonomy" id="35128"/>
    <lineage>
        <taxon>Eukaryota</taxon>
        <taxon>Sar</taxon>
        <taxon>Stramenopiles</taxon>
        <taxon>Ochrophyta</taxon>
        <taxon>Bacillariophyta</taxon>
        <taxon>Coscinodiscophyceae</taxon>
        <taxon>Thalassiosirophycidae</taxon>
        <taxon>Thalassiosirales</taxon>
        <taxon>Thalassiosiraceae</taxon>
        <taxon>Thalassiosira</taxon>
    </lineage>
</organism>
<dbReference type="GO" id="GO:0004843">
    <property type="term" value="F:cysteine-type deubiquitinase activity"/>
    <property type="evidence" value="ECO:0007669"/>
    <property type="project" value="InterPro"/>
</dbReference>
<dbReference type="EMBL" id="CM000648">
    <property type="protein sequence ID" value="EED89049.1"/>
    <property type="molecule type" value="Genomic_DNA"/>
</dbReference>
<reference evidence="3 4" key="2">
    <citation type="journal article" date="2008" name="Nature">
        <title>The Phaeodactylum genome reveals the evolutionary history of diatom genomes.</title>
        <authorList>
            <person name="Bowler C."/>
            <person name="Allen A.E."/>
            <person name="Badger J.H."/>
            <person name="Grimwood J."/>
            <person name="Jabbari K."/>
            <person name="Kuo A."/>
            <person name="Maheswari U."/>
            <person name="Martens C."/>
            <person name="Maumus F."/>
            <person name="Otillar R.P."/>
            <person name="Rayko E."/>
            <person name="Salamov A."/>
            <person name="Vandepoele K."/>
            <person name="Beszteri B."/>
            <person name="Gruber A."/>
            <person name="Heijde M."/>
            <person name="Katinka M."/>
            <person name="Mock T."/>
            <person name="Valentin K."/>
            <person name="Verret F."/>
            <person name="Berges J.A."/>
            <person name="Brownlee C."/>
            <person name="Cadoret J.P."/>
            <person name="Chiovitti A."/>
            <person name="Choi C.J."/>
            <person name="Coesel S."/>
            <person name="De Martino A."/>
            <person name="Detter J.C."/>
            <person name="Durkin C."/>
            <person name="Falciatore A."/>
            <person name="Fournet J."/>
            <person name="Haruta M."/>
            <person name="Huysman M.J."/>
            <person name="Jenkins B.D."/>
            <person name="Jiroutova K."/>
            <person name="Jorgensen R.E."/>
            <person name="Joubert Y."/>
            <person name="Kaplan A."/>
            <person name="Kroger N."/>
            <person name="Kroth P.G."/>
            <person name="La Roche J."/>
            <person name="Lindquist E."/>
            <person name="Lommer M."/>
            <person name="Martin-Jezequel V."/>
            <person name="Lopez P.J."/>
            <person name="Lucas S."/>
            <person name="Mangogna M."/>
            <person name="McGinnis K."/>
            <person name="Medlin L.K."/>
            <person name="Montsant A."/>
            <person name="Oudot-Le Secq M.P."/>
            <person name="Napoli C."/>
            <person name="Obornik M."/>
            <person name="Parker M.S."/>
            <person name="Petit J.L."/>
            <person name="Porcel B.M."/>
            <person name="Poulsen N."/>
            <person name="Robison M."/>
            <person name="Rychlewski L."/>
            <person name="Rynearson T.A."/>
            <person name="Schmutz J."/>
            <person name="Shapiro H."/>
            <person name="Siaut M."/>
            <person name="Stanley M."/>
            <person name="Sussman M.R."/>
            <person name="Taylor A.R."/>
            <person name="Vardi A."/>
            <person name="von Dassow P."/>
            <person name="Vyverman W."/>
            <person name="Willis A."/>
            <person name="Wyrwicz L.S."/>
            <person name="Rokhsar D.S."/>
            <person name="Weissenbach J."/>
            <person name="Armbrust E.V."/>
            <person name="Green B.R."/>
            <person name="Van de Peer Y."/>
            <person name="Grigoriev I.V."/>
        </authorList>
    </citation>
    <scope>NUCLEOTIDE SEQUENCE [LARGE SCALE GENOMIC DNA]</scope>
    <source>
        <strain evidence="3 4">CCMP1335</strain>
    </source>
</reference>
<protein>
    <recommendedName>
        <fullName evidence="2">Peptidase C19 ubiquitin carboxyl-terminal hydrolase domain-containing protein</fullName>
    </recommendedName>
</protein>
<feature type="domain" description="Peptidase C19 ubiquitin carboxyl-terminal hydrolase" evidence="2">
    <location>
        <begin position="37"/>
        <end position="1038"/>
    </location>
</feature>
<dbReference type="KEGG" id="tps:THAPSDRAFT_24598"/>
<evidence type="ECO:0000256" key="1">
    <source>
        <dbReference type="SAM" id="MobiDB-lite"/>
    </source>
</evidence>
<sequence length="1092" mass="118694">MNHAVSKQRVRRRRGDGCCQTDDISCPIKSNSSTMRGIKNTNGTSCHTSSALQLLFHCFPRLRARLLELALVGASYVNSDATNNNNNDTEGEEEMQVVHNEFVHQLSWFFHLLAYAEDVLSIPSDDAATQSSIIAAATAKQRLSQSSNVQSNATAADIPEQRTRHKLKKKMKNYTPEQQEAISQFMSSAQSKSDGNTKEDWKKLVEVMKEFNRKRYGEQLARIMSVNRDGDGVKQNGTDDGGRGGNLGGGRSNTSSSKGGEDQDAIDPTQFFKQLSRYTTNMLGSTSSSKKMQQINTNNVGDAAMVFRSLVCALEFSVESELQRVQKMLEILEIESWNEKHAEEGDDNEGEGVGQPKQQYEGESLDIITITTTVQRTKKNGNIERPIPVPFPLPVIQQTSSLGQQPQAKSKSYFSSLSTSLRNVTIEPNPIRGYDWRGLMKRGDVIEETFVTKVDSKGVEILEEKTSNVNIEGMAMVQAGDVVTCRGAKGTTVGKDDESVTSRSIATQTDFEEGEGDKIIIVGGSSRASVSEVKESPPNNDPDGMTEVIIVGDSVVNPVSLTEPKESAPPRKRTSNFAIEKDACYAAAVSALMSAPLRRTASRTSMHSRGSLLKQNLGSKGLTTADDAKQIAAVSSISPGANTVMGMEVGLIPGVESPGDMSGIDVGFTPGGVESPNDGVAARSENAVPPAMAVTVSYLPSPTGSHESSDSEEELSSDSESEEESSMDSHVSSVDTDSSDEKVGGNEDDETNSSDIDTPSDFEDLSLGSFTDDSLSDAEVKKIDDTPKILMIDDQNESRTVEKSYVKEATPVKDVLQSTSPTPTDFSAVSDSASSDQSTSCDSSTSNDSSDSSSTDSSDDSTSSSSSDEKDDNLPTGIAIAKNEVSQGKPEWITRKETRFCNPLPNSIIFHLKRFEYSQTLGRVENLPGELNVPRELDLKSCCSVDQSGGVLRSCCYQYGLSGAIVHVDPLEDKQEAEYGRASEGHYVTFVRTTEPFIDVEDGTDEDNTADGSSRNRRKDKGWYEMDDELVQPVDKGTTNIIDEDNQLIESLPDDHWALKVMSGCDVMKKEKERRYATLVVYSRTCGCSHQS</sequence>
<dbReference type="GeneID" id="7452977"/>
<dbReference type="Proteomes" id="UP000001449">
    <property type="component" value="Chromosome 13"/>
</dbReference>
<proteinExistence type="predicted"/>
<feature type="region of interest" description="Disordered" evidence="1">
    <location>
        <begin position="227"/>
        <end position="265"/>
    </location>
</feature>
<accession>B8CB13</accession>
<dbReference type="RefSeq" id="XP_002293313.1">
    <property type="nucleotide sequence ID" value="XM_002293277.1"/>
</dbReference>
<dbReference type="AlphaFoldDB" id="B8CB13"/>
<keyword evidence="4" id="KW-1185">Reference proteome</keyword>
<feature type="compositionally biased region" description="Acidic residues" evidence="1">
    <location>
        <begin position="746"/>
        <end position="764"/>
    </location>
</feature>
<feature type="compositionally biased region" description="Low complexity" evidence="1">
    <location>
        <begin position="824"/>
        <end position="866"/>
    </location>
</feature>
<dbReference type="GO" id="GO:0016579">
    <property type="term" value="P:protein deubiquitination"/>
    <property type="evidence" value="ECO:0007669"/>
    <property type="project" value="InterPro"/>
</dbReference>
<dbReference type="eggNOG" id="ENOG502QZ0Z">
    <property type="taxonomic scope" value="Eukaryota"/>
</dbReference>
<dbReference type="InterPro" id="IPR038765">
    <property type="entry name" value="Papain-like_cys_pep_sf"/>
</dbReference>
<dbReference type="HOGENOM" id="CLU_284494_0_0_1"/>